<evidence type="ECO:0000256" key="3">
    <source>
        <dbReference type="ARBA" id="ARBA00022692"/>
    </source>
</evidence>
<feature type="transmembrane region" description="Helical" evidence="6">
    <location>
        <begin position="339"/>
        <end position="359"/>
    </location>
</feature>
<dbReference type="Pfam" id="PF03062">
    <property type="entry name" value="MBOAT"/>
    <property type="match status" value="1"/>
</dbReference>
<feature type="transmembrane region" description="Helical" evidence="6">
    <location>
        <begin position="549"/>
        <end position="567"/>
    </location>
</feature>
<gene>
    <name evidence="7" type="ORF">L210DRAFT_3446237</name>
</gene>
<comment type="caution">
    <text evidence="7">The sequence shown here is derived from an EMBL/GenBank/DDBJ whole genome shotgun (WGS) entry which is preliminary data.</text>
</comment>
<feature type="transmembrane region" description="Helical" evidence="6">
    <location>
        <begin position="441"/>
        <end position="467"/>
    </location>
</feature>
<keyword evidence="8" id="KW-1185">Reference proteome</keyword>
<feature type="transmembrane region" description="Helical" evidence="6">
    <location>
        <begin position="300"/>
        <end position="318"/>
    </location>
</feature>
<feature type="transmembrane region" description="Helical" evidence="6">
    <location>
        <begin position="379"/>
        <end position="398"/>
    </location>
</feature>
<feature type="transmembrane region" description="Helical" evidence="6">
    <location>
        <begin position="65"/>
        <end position="84"/>
    </location>
</feature>
<evidence type="ECO:0000256" key="4">
    <source>
        <dbReference type="ARBA" id="ARBA00022989"/>
    </source>
</evidence>
<feature type="transmembrane region" description="Helical" evidence="6">
    <location>
        <begin position="127"/>
        <end position="146"/>
    </location>
</feature>
<dbReference type="GO" id="GO:0006506">
    <property type="term" value="P:GPI anchor biosynthetic process"/>
    <property type="evidence" value="ECO:0007669"/>
    <property type="project" value="TreeGrafter"/>
</dbReference>
<evidence type="ECO:0000256" key="2">
    <source>
        <dbReference type="ARBA" id="ARBA00010323"/>
    </source>
</evidence>
<dbReference type="PANTHER" id="PTHR13285">
    <property type="entry name" value="ACYLTRANSFERASE"/>
    <property type="match status" value="1"/>
</dbReference>
<dbReference type="PANTHER" id="PTHR13285:SF18">
    <property type="entry name" value="PROTEIN-CYSTEINE N-PALMITOYLTRANSFERASE RASP"/>
    <property type="match status" value="1"/>
</dbReference>
<evidence type="ECO:0000313" key="7">
    <source>
        <dbReference type="EMBL" id="KAF8442088.1"/>
    </source>
</evidence>
<keyword evidence="4 6" id="KW-1133">Transmembrane helix</keyword>
<dbReference type="EMBL" id="WHUW01000009">
    <property type="protein sequence ID" value="KAF8442088.1"/>
    <property type="molecule type" value="Genomic_DNA"/>
</dbReference>
<dbReference type="AlphaFoldDB" id="A0AAD4GG91"/>
<evidence type="ECO:0000313" key="8">
    <source>
        <dbReference type="Proteomes" id="UP001194468"/>
    </source>
</evidence>
<dbReference type="GO" id="GO:0005783">
    <property type="term" value="C:endoplasmic reticulum"/>
    <property type="evidence" value="ECO:0007669"/>
    <property type="project" value="TreeGrafter"/>
</dbReference>
<feature type="transmembrane region" description="Helical" evidence="6">
    <location>
        <begin position="166"/>
        <end position="189"/>
    </location>
</feature>
<keyword evidence="3 6" id="KW-0812">Transmembrane</keyword>
<dbReference type="GO" id="GO:0008374">
    <property type="term" value="F:O-acyltransferase activity"/>
    <property type="evidence" value="ECO:0007669"/>
    <property type="project" value="TreeGrafter"/>
</dbReference>
<keyword evidence="5 6" id="KW-0472">Membrane</keyword>
<protein>
    <submittedName>
        <fullName evidence="7">MBOAT, membrane-bound O-acyltransferase family-domain-containing protein</fullName>
    </submittedName>
</protein>
<evidence type="ECO:0000256" key="5">
    <source>
        <dbReference type="ARBA" id="ARBA00023136"/>
    </source>
</evidence>
<feature type="transmembrane region" description="Helical" evidence="6">
    <location>
        <begin position="196"/>
        <end position="217"/>
    </location>
</feature>
<name>A0AAD4GG91_BOLED</name>
<evidence type="ECO:0000256" key="6">
    <source>
        <dbReference type="SAM" id="Phobius"/>
    </source>
</evidence>
<organism evidence="7 8">
    <name type="scientific">Boletus edulis BED1</name>
    <dbReference type="NCBI Taxonomy" id="1328754"/>
    <lineage>
        <taxon>Eukaryota</taxon>
        <taxon>Fungi</taxon>
        <taxon>Dikarya</taxon>
        <taxon>Basidiomycota</taxon>
        <taxon>Agaricomycotina</taxon>
        <taxon>Agaricomycetes</taxon>
        <taxon>Agaricomycetidae</taxon>
        <taxon>Boletales</taxon>
        <taxon>Boletineae</taxon>
        <taxon>Boletaceae</taxon>
        <taxon>Boletoideae</taxon>
        <taxon>Boletus</taxon>
    </lineage>
</organism>
<dbReference type="Proteomes" id="UP001194468">
    <property type="component" value="Unassembled WGS sequence"/>
</dbReference>
<feature type="transmembrane region" description="Helical" evidence="6">
    <location>
        <begin position="473"/>
        <end position="491"/>
    </location>
</feature>
<proteinExistence type="inferred from homology"/>
<sequence length="582" mass="67631">MPDAVLLDMPTDLRSTNARVSPFELQENKSNHRGITALTIDIADTRKTRQNDTPRPPPLWRTPEFFFYYLIAAVVIPFMVWVPINLSSLTHANYPIFQYKLSPGWLFGRRIDNSDAQYRSFRNNVPALAFLVLVYIALKSMYIRVATRSMSGIPTDNTFLVPFTNLFAILYLIGLHGTSTLKIFIILTANYHIGKYFAGSRACLIITWIFNFLILFANEWNEGYLFSSLHPDLAPLDAFRGIFPRWQISFNITTLRLVSFNMDYYWACTLPYPPVPETILTEKQRCTLPHPLEYYTYANYLAYVLFPPLYIAGPILTFNNFMWQLRRPVDIRPRTFLSYLMRFLITLLTMEFILHYMYLVAIKDTKAWQGDTPLELSMIGLWNLIIVWLKLLLPWRFFRLWSLASGIDPPENMVRCMINNYSTLGFWRSWHRSYNLWIVRYIYIPLGGTKNMAMTTALIFTFVALWHDLSFHLLAWGWLVSAFILPEVLAAKLLPQSRYGRYAWYRHVCACGGVINALTMITANLVGFVIGTDGILYMVNQIVGSLQGLQFLIGACGCIFVGVQLMFEYREEEMRRGIFRRC</sequence>
<comment type="similarity">
    <text evidence="2">Belongs to the membrane-bound acyltransferase family.</text>
</comment>
<comment type="subcellular location">
    <subcellularLocation>
        <location evidence="1">Membrane</location>
        <topology evidence="1">Multi-pass membrane protein</topology>
    </subcellularLocation>
</comment>
<accession>A0AAD4GG91</accession>
<feature type="transmembrane region" description="Helical" evidence="6">
    <location>
        <begin position="503"/>
        <end position="529"/>
    </location>
</feature>
<evidence type="ECO:0000256" key="1">
    <source>
        <dbReference type="ARBA" id="ARBA00004141"/>
    </source>
</evidence>
<reference evidence="7" key="2">
    <citation type="journal article" date="2020" name="Nat. Commun.">
        <title>Large-scale genome sequencing of mycorrhizal fungi provides insights into the early evolution of symbiotic traits.</title>
        <authorList>
            <person name="Miyauchi S."/>
            <person name="Kiss E."/>
            <person name="Kuo A."/>
            <person name="Drula E."/>
            <person name="Kohler A."/>
            <person name="Sanchez-Garcia M."/>
            <person name="Morin E."/>
            <person name="Andreopoulos B."/>
            <person name="Barry K.W."/>
            <person name="Bonito G."/>
            <person name="Buee M."/>
            <person name="Carver A."/>
            <person name="Chen C."/>
            <person name="Cichocki N."/>
            <person name="Clum A."/>
            <person name="Culley D."/>
            <person name="Crous P.W."/>
            <person name="Fauchery L."/>
            <person name="Girlanda M."/>
            <person name="Hayes R.D."/>
            <person name="Keri Z."/>
            <person name="LaButti K."/>
            <person name="Lipzen A."/>
            <person name="Lombard V."/>
            <person name="Magnuson J."/>
            <person name="Maillard F."/>
            <person name="Murat C."/>
            <person name="Nolan M."/>
            <person name="Ohm R.A."/>
            <person name="Pangilinan J."/>
            <person name="Pereira M.F."/>
            <person name="Perotto S."/>
            <person name="Peter M."/>
            <person name="Pfister S."/>
            <person name="Riley R."/>
            <person name="Sitrit Y."/>
            <person name="Stielow J.B."/>
            <person name="Szollosi G."/>
            <person name="Zifcakova L."/>
            <person name="Stursova M."/>
            <person name="Spatafora J.W."/>
            <person name="Tedersoo L."/>
            <person name="Vaario L.M."/>
            <person name="Yamada A."/>
            <person name="Yan M."/>
            <person name="Wang P."/>
            <person name="Xu J."/>
            <person name="Bruns T."/>
            <person name="Baldrian P."/>
            <person name="Vilgalys R."/>
            <person name="Dunand C."/>
            <person name="Henrissat B."/>
            <person name="Grigoriev I.V."/>
            <person name="Hibbett D."/>
            <person name="Nagy L.G."/>
            <person name="Martin F.M."/>
        </authorList>
    </citation>
    <scope>NUCLEOTIDE SEQUENCE</scope>
    <source>
        <strain evidence="7">BED1</strain>
    </source>
</reference>
<reference evidence="7" key="1">
    <citation type="submission" date="2019-10" db="EMBL/GenBank/DDBJ databases">
        <authorList>
            <consortium name="DOE Joint Genome Institute"/>
            <person name="Kuo A."/>
            <person name="Miyauchi S."/>
            <person name="Kiss E."/>
            <person name="Drula E."/>
            <person name="Kohler A."/>
            <person name="Sanchez-Garcia M."/>
            <person name="Andreopoulos B."/>
            <person name="Barry K.W."/>
            <person name="Bonito G."/>
            <person name="Buee M."/>
            <person name="Carver A."/>
            <person name="Chen C."/>
            <person name="Cichocki N."/>
            <person name="Clum A."/>
            <person name="Culley D."/>
            <person name="Crous P.W."/>
            <person name="Fauchery L."/>
            <person name="Girlanda M."/>
            <person name="Hayes R."/>
            <person name="Keri Z."/>
            <person name="LaButti K."/>
            <person name="Lipzen A."/>
            <person name="Lombard V."/>
            <person name="Magnuson J."/>
            <person name="Maillard F."/>
            <person name="Morin E."/>
            <person name="Murat C."/>
            <person name="Nolan M."/>
            <person name="Ohm R."/>
            <person name="Pangilinan J."/>
            <person name="Pereira M."/>
            <person name="Perotto S."/>
            <person name="Peter M."/>
            <person name="Riley R."/>
            <person name="Sitrit Y."/>
            <person name="Stielow B."/>
            <person name="Szollosi G."/>
            <person name="Zifcakova L."/>
            <person name="Stursova M."/>
            <person name="Spatafora J.W."/>
            <person name="Tedersoo L."/>
            <person name="Vaario L.-M."/>
            <person name="Yamada A."/>
            <person name="Yan M."/>
            <person name="Wang P."/>
            <person name="Xu J."/>
            <person name="Bruns T."/>
            <person name="Baldrian P."/>
            <person name="Vilgalys R."/>
            <person name="Henrissat B."/>
            <person name="Grigoriev I.V."/>
            <person name="Hibbett D."/>
            <person name="Nagy L.G."/>
            <person name="Martin F.M."/>
        </authorList>
    </citation>
    <scope>NUCLEOTIDE SEQUENCE</scope>
    <source>
        <strain evidence="7">BED1</strain>
    </source>
</reference>
<dbReference type="InterPro" id="IPR051085">
    <property type="entry name" value="MB_O-acyltransferase"/>
</dbReference>
<dbReference type="InterPro" id="IPR004299">
    <property type="entry name" value="MBOAT_fam"/>
</dbReference>
<dbReference type="GO" id="GO:0016020">
    <property type="term" value="C:membrane"/>
    <property type="evidence" value="ECO:0007669"/>
    <property type="project" value="UniProtKB-SubCell"/>
</dbReference>